<evidence type="ECO:0000259" key="1">
    <source>
        <dbReference type="Pfam" id="PF04480"/>
    </source>
</evidence>
<dbReference type="InterPro" id="IPR007569">
    <property type="entry name" value="DUF559"/>
</dbReference>
<gene>
    <name evidence="2" type="ORF">D3230_05360</name>
</gene>
<organism evidence="2 3">
    <name type="scientific">Leucobacter chromiireducens subsp. solipictus</name>
    <dbReference type="NCBI Taxonomy" id="398235"/>
    <lineage>
        <taxon>Bacteria</taxon>
        <taxon>Bacillati</taxon>
        <taxon>Actinomycetota</taxon>
        <taxon>Actinomycetes</taxon>
        <taxon>Micrococcales</taxon>
        <taxon>Microbacteriaceae</taxon>
        <taxon>Leucobacter</taxon>
    </lineage>
</organism>
<evidence type="ECO:0000313" key="2">
    <source>
        <dbReference type="EMBL" id="MBL3678725.1"/>
    </source>
</evidence>
<dbReference type="Pfam" id="PF04480">
    <property type="entry name" value="DUF559"/>
    <property type="match status" value="1"/>
</dbReference>
<sequence length="201" mass="22476">MPTPLVRPHVASRTPKSQVIPGDHVCHWAMPKLRRAPFQVVDHLENALVFAAACLPTEHALAVWESALRRGATTRARLALLALNRRERGLLDACSEFSDSGLESYVGHRLRSLQLHVVPQAWVLGHRVDFLIERALVLQIDGGHHVGPQRDADNLQDAELAVNGYVTIRVSSRQVERDWPEVQRLIMTALSQLRARPQLPG</sequence>
<protein>
    <submittedName>
        <fullName evidence="2">DUF559 domain-containing protein</fullName>
    </submittedName>
</protein>
<reference evidence="2 3" key="1">
    <citation type="submission" date="2018-09" db="EMBL/GenBank/DDBJ databases">
        <title>Comparative genomics of Leucobacter spp.</title>
        <authorList>
            <person name="Reis A.C."/>
            <person name="Kolvenbach B.A."/>
            <person name="Corvini P.F.X."/>
            <person name="Nunes O.C."/>
        </authorList>
    </citation>
    <scope>NUCLEOTIDE SEQUENCE [LARGE SCALE GENOMIC DNA]</scope>
    <source>
        <strain evidence="2 3">TAN 31504</strain>
    </source>
</reference>
<keyword evidence="3" id="KW-1185">Reference proteome</keyword>
<dbReference type="Proteomes" id="UP001645859">
    <property type="component" value="Unassembled WGS sequence"/>
</dbReference>
<name>A0ABS1SE42_9MICO</name>
<proteinExistence type="predicted"/>
<accession>A0ABS1SE42</accession>
<comment type="caution">
    <text evidence="2">The sequence shown here is derived from an EMBL/GenBank/DDBJ whole genome shotgun (WGS) entry which is preliminary data.</text>
</comment>
<feature type="domain" description="DUF559" evidence="1">
    <location>
        <begin position="119"/>
        <end position="190"/>
    </location>
</feature>
<evidence type="ECO:0000313" key="3">
    <source>
        <dbReference type="Proteomes" id="UP001645859"/>
    </source>
</evidence>
<dbReference type="Gene3D" id="3.40.960.10">
    <property type="entry name" value="VSR Endonuclease"/>
    <property type="match status" value="1"/>
</dbReference>
<dbReference type="EMBL" id="QYAC01000002">
    <property type="protein sequence ID" value="MBL3678725.1"/>
    <property type="molecule type" value="Genomic_DNA"/>
</dbReference>